<dbReference type="SUPFAM" id="SSF47413">
    <property type="entry name" value="lambda repressor-like DNA-binding domains"/>
    <property type="match status" value="1"/>
</dbReference>
<dbReference type="RefSeq" id="WP_125005574.1">
    <property type="nucleotide sequence ID" value="NZ_BHYK01000039.1"/>
</dbReference>
<sequence length="138" mass="15786">MKAREYRLKSNLSQSQLAKMLGVSRQYISAIELGHKKISIDMLERICLLLDTSPCQMLDYPCIEDNRGVDKIVINTDKIKDDIKLLISSGTIKSEDELENMSLDNIYKIAEEFNICIKDFLCYFCFKGNGKCRDGNCT</sequence>
<dbReference type="AlphaFoldDB" id="A0A401UT51"/>
<evidence type="ECO:0000259" key="2">
    <source>
        <dbReference type="PROSITE" id="PS50943"/>
    </source>
</evidence>
<dbReference type="OrthoDB" id="9808239at2"/>
<feature type="domain" description="HTH cro/C1-type" evidence="2">
    <location>
        <begin position="4"/>
        <end position="57"/>
    </location>
</feature>
<organism evidence="3 4">
    <name type="scientific">Clostridium tagluense</name>
    <dbReference type="NCBI Taxonomy" id="360422"/>
    <lineage>
        <taxon>Bacteria</taxon>
        <taxon>Bacillati</taxon>
        <taxon>Bacillota</taxon>
        <taxon>Clostridia</taxon>
        <taxon>Eubacteriales</taxon>
        <taxon>Clostridiaceae</taxon>
        <taxon>Clostridium</taxon>
    </lineage>
</organism>
<dbReference type="InterPro" id="IPR010982">
    <property type="entry name" value="Lambda_DNA-bd_dom_sf"/>
</dbReference>
<accession>A0A401UT51</accession>
<dbReference type="SMART" id="SM00530">
    <property type="entry name" value="HTH_XRE"/>
    <property type="match status" value="1"/>
</dbReference>
<evidence type="ECO:0000256" key="1">
    <source>
        <dbReference type="ARBA" id="ARBA00023125"/>
    </source>
</evidence>
<dbReference type="Pfam" id="PF01381">
    <property type="entry name" value="HTH_3"/>
    <property type="match status" value="1"/>
</dbReference>
<dbReference type="EMBL" id="BHYK01000039">
    <property type="protein sequence ID" value="GCD12686.1"/>
    <property type="molecule type" value="Genomic_DNA"/>
</dbReference>
<gene>
    <name evidence="3" type="ORF">Ctaglu_43090</name>
</gene>
<evidence type="ECO:0000313" key="3">
    <source>
        <dbReference type="EMBL" id="GCD12686.1"/>
    </source>
</evidence>
<keyword evidence="1" id="KW-0238">DNA-binding</keyword>
<proteinExistence type="predicted"/>
<dbReference type="Gene3D" id="1.10.260.40">
    <property type="entry name" value="lambda repressor-like DNA-binding domains"/>
    <property type="match status" value="1"/>
</dbReference>
<dbReference type="GO" id="GO:0003677">
    <property type="term" value="F:DNA binding"/>
    <property type="evidence" value="ECO:0007669"/>
    <property type="project" value="UniProtKB-KW"/>
</dbReference>
<dbReference type="PANTHER" id="PTHR46558">
    <property type="entry name" value="TRACRIPTIONAL REGULATORY PROTEIN-RELATED-RELATED"/>
    <property type="match status" value="1"/>
</dbReference>
<keyword evidence="4" id="KW-1185">Reference proteome</keyword>
<comment type="caution">
    <text evidence="3">The sequence shown here is derived from an EMBL/GenBank/DDBJ whole genome shotgun (WGS) entry which is preliminary data.</text>
</comment>
<dbReference type="Proteomes" id="UP000287872">
    <property type="component" value="Unassembled WGS sequence"/>
</dbReference>
<evidence type="ECO:0000313" key="4">
    <source>
        <dbReference type="Proteomes" id="UP000287872"/>
    </source>
</evidence>
<dbReference type="PANTHER" id="PTHR46558:SF3">
    <property type="entry name" value="TRANSCRIPTIONAL REGULATOR"/>
    <property type="match status" value="1"/>
</dbReference>
<reference evidence="3 4" key="1">
    <citation type="submission" date="2018-11" db="EMBL/GenBank/DDBJ databases">
        <title>Genome sequencing and assembly of Clostridium tagluense strain A121.</title>
        <authorList>
            <person name="Murakami T."/>
            <person name="Segawa T."/>
            <person name="Shcherbakova V.A."/>
            <person name="Mori H."/>
            <person name="Yoshimura Y."/>
        </authorList>
    </citation>
    <scope>NUCLEOTIDE SEQUENCE [LARGE SCALE GENOMIC DNA]</scope>
    <source>
        <strain evidence="3 4">A121</strain>
    </source>
</reference>
<protein>
    <recommendedName>
        <fullName evidence="2">HTH cro/C1-type domain-containing protein</fullName>
    </recommendedName>
</protein>
<dbReference type="PROSITE" id="PS50943">
    <property type="entry name" value="HTH_CROC1"/>
    <property type="match status" value="1"/>
</dbReference>
<dbReference type="CDD" id="cd00093">
    <property type="entry name" value="HTH_XRE"/>
    <property type="match status" value="1"/>
</dbReference>
<dbReference type="InterPro" id="IPR001387">
    <property type="entry name" value="Cro/C1-type_HTH"/>
</dbReference>
<name>A0A401UT51_9CLOT</name>